<name>A0AAU9CDL6_9BACT</name>
<protein>
    <recommendedName>
        <fullName evidence="3">Porin</fullName>
    </recommendedName>
</protein>
<dbReference type="RefSeq" id="WP_338391777.1">
    <property type="nucleotide sequence ID" value="NZ_AP025314.1"/>
</dbReference>
<dbReference type="KEGG" id="fax:FUAX_26380"/>
<evidence type="ECO:0000313" key="1">
    <source>
        <dbReference type="EMBL" id="BDD10206.1"/>
    </source>
</evidence>
<dbReference type="EMBL" id="AP025314">
    <property type="protein sequence ID" value="BDD10206.1"/>
    <property type="molecule type" value="Genomic_DNA"/>
</dbReference>
<evidence type="ECO:0000313" key="2">
    <source>
        <dbReference type="Proteomes" id="UP001348817"/>
    </source>
</evidence>
<organism evidence="1 2">
    <name type="scientific">Fulvitalea axinellae</name>
    <dbReference type="NCBI Taxonomy" id="1182444"/>
    <lineage>
        <taxon>Bacteria</taxon>
        <taxon>Pseudomonadati</taxon>
        <taxon>Bacteroidota</taxon>
        <taxon>Cytophagia</taxon>
        <taxon>Cytophagales</taxon>
        <taxon>Persicobacteraceae</taxon>
        <taxon>Fulvitalea</taxon>
    </lineage>
</organism>
<reference evidence="1 2" key="1">
    <citation type="submission" date="2021-12" db="EMBL/GenBank/DDBJ databases">
        <title>Genome sequencing of bacteria with rrn-lacking chromosome and rrn-plasmid.</title>
        <authorList>
            <person name="Anda M."/>
            <person name="Iwasaki W."/>
        </authorList>
    </citation>
    <scope>NUCLEOTIDE SEQUENCE [LARGE SCALE GENOMIC DNA]</scope>
    <source>
        <strain evidence="1 2">DSM 100852</strain>
    </source>
</reference>
<evidence type="ECO:0008006" key="3">
    <source>
        <dbReference type="Google" id="ProtNLM"/>
    </source>
</evidence>
<keyword evidence="2" id="KW-1185">Reference proteome</keyword>
<dbReference type="AlphaFoldDB" id="A0AAU9CDL6"/>
<dbReference type="Pfam" id="PF14121">
    <property type="entry name" value="Porin_10"/>
    <property type="match status" value="1"/>
</dbReference>
<gene>
    <name evidence="1" type="ORF">FUAX_26380</name>
</gene>
<dbReference type="Proteomes" id="UP001348817">
    <property type="component" value="Chromosome"/>
</dbReference>
<sequence length="660" mass="75545">MDRYFKTLTVVAILFGAITGTFAQGNLRRDDTPDRTGGGRKSILDDSSKLVYNPNTLVFTKLADVKYDLGTTYSVDTTLSKFYKWDTRSGSDYTIQNLGNVGTAAKEVFFTPPKIIGKTSGFSVYDYYFKSADKVKFYNTKSPYTSLYWALGSNSRSVLDVSFSRNITPLWNIGADFSFNDVDKAVARSTRNDTETRTTQFDIYTWYKAKSGRYELLANFTTFSNEVRETGGVLIPTNGVFSYDDARLVLNDTDAEAKDKRTNVHLFHQYNLLNGLGVYHEADWLSTSNRYEAFENDASKAKYPILMGKDTTSERSTFTSLTNEMGVKGHWRKWYYQAFFKNRVLSFSQKFVSGTEDDIENSVGGYMRLDIDSTNRISLRGELLLTGDHRFSGKYEGDWFDVSYVREQYAAPYIYDRYTTNHQDWSESFNSQQVDQIKGRAKFDWRGWFHFYPGITLTNFANYLYFVNVTPADEQVSVDPTQEDGRPKYKSLRPVQIQPRQTSGVAQVLSPEAEFEATFGNFGFKGKAVYSIVTGGSSDVFPMPDLFVNAGVYWENKVIMNKIGLRLGVDVHWASEYYAYGYDPTSQQFYLQQESGTSNSISVEGFTNVDLYMNIKMKYFRLFLKYRDATLAQDQVNFVTPYYVVAEPGLDFGISWFFFD</sequence>
<dbReference type="InterPro" id="IPR025631">
    <property type="entry name" value="Porin_10"/>
</dbReference>
<proteinExistence type="predicted"/>
<accession>A0AAU9CDL6</accession>